<feature type="transmembrane region" description="Helical" evidence="2">
    <location>
        <begin position="28"/>
        <end position="50"/>
    </location>
</feature>
<organism evidence="3 4">
    <name type="scientific">candidate division WWE3 bacterium CG08_land_8_20_14_0_20_41_15</name>
    <dbReference type="NCBI Taxonomy" id="1975086"/>
    <lineage>
        <taxon>Bacteria</taxon>
        <taxon>Katanobacteria</taxon>
    </lineage>
</organism>
<evidence type="ECO:0000256" key="2">
    <source>
        <dbReference type="SAM" id="Phobius"/>
    </source>
</evidence>
<accession>A0A2H0XA27</accession>
<protein>
    <submittedName>
        <fullName evidence="3">Uncharacterized protein</fullName>
    </submittedName>
</protein>
<feature type="compositionally biased region" description="Basic residues" evidence="1">
    <location>
        <begin position="1"/>
        <end position="13"/>
    </location>
</feature>
<proteinExistence type="predicted"/>
<dbReference type="Proteomes" id="UP000231098">
    <property type="component" value="Unassembled WGS sequence"/>
</dbReference>
<evidence type="ECO:0000313" key="4">
    <source>
        <dbReference type="Proteomes" id="UP000231098"/>
    </source>
</evidence>
<evidence type="ECO:0000313" key="3">
    <source>
        <dbReference type="EMBL" id="PIS21784.1"/>
    </source>
</evidence>
<reference evidence="4" key="1">
    <citation type="submission" date="2017-09" db="EMBL/GenBank/DDBJ databases">
        <title>Depth-based differentiation of microbial function through sediment-hosted aquifers and enrichment of novel symbionts in the deep terrestrial subsurface.</title>
        <authorList>
            <person name="Probst A.J."/>
            <person name="Ladd B."/>
            <person name="Jarett J.K."/>
            <person name="Geller-Mcgrath D.E."/>
            <person name="Sieber C.M.K."/>
            <person name="Emerson J.B."/>
            <person name="Anantharaman K."/>
            <person name="Thomas B.C."/>
            <person name="Malmstrom R."/>
            <person name="Stieglmeier M."/>
            <person name="Klingl A."/>
            <person name="Woyke T."/>
            <person name="Ryan C.M."/>
            <person name="Banfield J.F."/>
        </authorList>
    </citation>
    <scope>NUCLEOTIDE SEQUENCE [LARGE SCALE GENOMIC DNA]</scope>
</reference>
<sequence length="60" mass="6651">MPGTKSKKSRRVSAKVSRSKGLNQELSPFMSTVFLLFLGFVAMMAVIWAYNNGLVSFSFS</sequence>
<keyword evidence="2" id="KW-0812">Transmembrane</keyword>
<gene>
    <name evidence="3" type="ORF">COT51_00890</name>
</gene>
<evidence type="ECO:0000256" key="1">
    <source>
        <dbReference type="SAM" id="MobiDB-lite"/>
    </source>
</evidence>
<dbReference type="EMBL" id="PEYV01000017">
    <property type="protein sequence ID" value="PIS21784.1"/>
    <property type="molecule type" value="Genomic_DNA"/>
</dbReference>
<comment type="caution">
    <text evidence="3">The sequence shown here is derived from an EMBL/GenBank/DDBJ whole genome shotgun (WGS) entry which is preliminary data.</text>
</comment>
<name>A0A2H0XA27_UNCKA</name>
<feature type="region of interest" description="Disordered" evidence="1">
    <location>
        <begin position="1"/>
        <end position="20"/>
    </location>
</feature>
<keyword evidence="2" id="KW-0472">Membrane</keyword>
<dbReference type="AlphaFoldDB" id="A0A2H0XA27"/>
<keyword evidence="2" id="KW-1133">Transmembrane helix</keyword>